<feature type="domain" description="TrwC relaxase" evidence="1">
    <location>
        <begin position="25"/>
        <end position="290"/>
    </location>
</feature>
<dbReference type="RefSeq" id="WP_188855015.1">
    <property type="nucleotide sequence ID" value="NZ_BMJJ01000016.1"/>
</dbReference>
<evidence type="ECO:0000313" key="3">
    <source>
        <dbReference type="Proteomes" id="UP000613160"/>
    </source>
</evidence>
<dbReference type="PANTHER" id="PTHR43788:SF8">
    <property type="entry name" value="DNA-BINDING PROTEIN SMUBP-2"/>
    <property type="match status" value="1"/>
</dbReference>
<dbReference type="Gene3D" id="3.40.50.300">
    <property type="entry name" value="P-loop containing nucleotide triphosphate hydrolases"/>
    <property type="match status" value="2"/>
</dbReference>
<dbReference type="InterPro" id="IPR027417">
    <property type="entry name" value="P-loop_NTPase"/>
</dbReference>
<organism evidence="2 3">
    <name type="scientific">Aureimonas glaciei</name>
    <dbReference type="NCBI Taxonomy" id="1776957"/>
    <lineage>
        <taxon>Bacteria</taxon>
        <taxon>Pseudomonadati</taxon>
        <taxon>Pseudomonadota</taxon>
        <taxon>Alphaproteobacteria</taxon>
        <taxon>Hyphomicrobiales</taxon>
        <taxon>Aurantimonadaceae</taxon>
        <taxon>Aureimonas</taxon>
    </lineage>
</organism>
<dbReference type="Proteomes" id="UP000613160">
    <property type="component" value="Unassembled WGS sequence"/>
</dbReference>
<protein>
    <submittedName>
        <fullName evidence="2">Conjugative relaxase</fullName>
    </submittedName>
</protein>
<dbReference type="InterPro" id="IPR014862">
    <property type="entry name" value="TrwC"/>
</dbReference>
<evidence type="ECO:0000313" key="2">
    <source>
        <dbReference type="EMBL" id="GGD39990.1"/>
    </source>
</evidence>
<sequence>MTATFHALGHGSDAGLYYVNDGRREAHPRSRDEYYVGDGGGIWWSSGETIVAHGAPIVKASFRDLCAGRSPATGASLVRGAGETHRAGWDLTFSAPKALSVLWAMGSEAERADFEGVHNQAVDAALAFVQRQQLLEVRLGAGGTIREQPSDLIIGRFQHYTSRAGDPQLHTHCVIMNVAGSADGKHRTLEPDTAFRWTLAIGAAYRAELSRHLVERGFRLRQAGKDQVEIAGIDEAILETFSERSRQIEELVGDRRTATGAQKQIAALATRAAKAEVPTGATLEARWCDDFAGREPCIRESVREAGRALQPSVVPPADVDRILLRLDPVPVFGDGPVAVAASRLLNHESVITRRALTQGAMVEASLRGLGIDAVEADLQAHQEQKDLLILRDGREALWTTLYIAEAEAAMRKAAARPDERLYLSSEALDAALVAAPHLTEEQRTAVADVADRDGVSLVEAGAGTGKTTIARVIKDAAERSGLRVIALAPTYVAADELSTSTGVPAQVVAKFRAASRRQQTDDAFKLDAKTVILLDEAGMLGTLDMSAVLVAAKKAGAKIIAFGDRRQLASVAQGSALSAVSDQLSRVATLKAIRRQSEAWQRTASVKMFEGDIAGALDDYWRKGAVRFADNACQAIDQTIATWAKMRAEHDEVAMITRTNRDVSVLNAAARQSLRQEGALPTAEVQLPTIDRDGKRMQLALSVGDKIRFRENISRLAIRNGTRAVVTGLAVGEGGDAVVTLRLGDGSTLTSPWMALTNPRPPRAKTDPIPRVVHAYAGTTYAVQGRTVDAAVFHIGSRTDAREAYVAMTRHRHDAAVIVDGSRLVKAFEQDFDVAADEARALSDVAERSDPRLLALQDEATRLDEKANVYSVMALPAEPSRTRDRGLEW</sequence>
<accession>A0A917DIA1</accession>
<keyword evidence="3" id="KW-1185">Reference proteome</keyword>
<reference evidence="2" key="2">
    <citation type="submission" date="2020-09" db="EMBL/GenBank/DDBJ databases">
        <authorList>
            <person name="Sun Q."/>
            <person name="Zhou Y."/>
        </authorList>
    </citation>
    <scope>NUCLEOTIDE SEQUENCE</scope>
    <source>
        <strain evidence="2">CGMCC 1.15493</strain>
    </source>
</reference>
<comment type="caution">
    <text evidence="2">The sequence shown here is derived from an EMBL/GenBank/DDBJ whole genome shotgun (WGS) entry which is preliminary data.</text>
</comment>
<dbReference type="EMBL" id="BMJJ01000016">
    <property type="protein sequence ID" value="GGD39990.1"/>
    <property type="molecule type" value="Genomic_DNA"/>
</dbReference>
<dbReference type="Pfam" id="PF08751">
    <property type="entry name" value="TrwC"/>
    <property type="match status" value="1"/>
</dbReference>
<dbReference type="AlphaFoldDB" id="A0A917DIA1"/>
<reference evidence="2" key="1">
    <citation type="journal article" date="2014" name="Int. J. Syst. Evol. Microbiol.">
        <title>Complete genome sequence of Corynebacterium casei LMG S-19264T (=DSM 44701T), isolated from a smear-ripened cheese.</title>
        <authorList>
            <consortium name="US DOE Joint Genome Institute (JGI-PGF)"/>
            <person name="Walter F."/>
            <person name="Albersmeier A."/>
            <person name="Kalinowski J."/>
            <person name="Ruckert C."/>
        </authorList>
    </citation>
    <scope>NUCLEOTIDE SEQUENCE</scope>
    <source>
        <strain evidence="2">CGMCC 1.15493</strain>
    </source>
</reference>
<dbReference type="SUPFAM" id="SSF52540">
    <property type="entry name" value="P-loop containing nucleoside triphosphate hydrolases"/>
    <property type="match status" value="2"/>
</dbReference>
<dbReference type="CDD" id="cd17933">
    <property type="entry name" value="DEXSc_RecD-like"/>
    <property type="match status" value="1"/>
</dbReference>
<name>A0A917DIA1_9HYPH</name>
<dbReference type="InterPro" id="IPR014059">
    <property type="entry name" value="TraI/TrwC_relax"/>
</dbReference>
<gene>
    <name evidence="2" type="primary">trwC</name>
    <name evidence="2" type="ORF">GCM10011335_48330</name>
</gene>
<dbReference type="NCBIfam" id="TIGR02686">
    <property type="entry name" value="relax_trwC"/>
    <property type="match status" value="1"/>
</dbReference>
<dbReference type="InterPro" id="IPR050534">
    <property type="entry name" value="Coronavir_polyprotein_1ab"/>
</dbReference>
<dbReference type="NCBIfam" id="NF041492">
    <property type="entry name" value="MobF"/>
    <property type="match status" value="1"/>
</dbReference>
<evidence type="ECO:0000259" key="1">
    <source>
        <dbReference type="Pfam" id="PF08751"/>
    </source>
</evidence>
<dbReference type="PANTHER" id="PTHR43788">
    <property type="entry name" value="DNA2/NAM7 HELICASE FAMILY MEMBER"/>
    <property type="match status" value="1"/>
</dbReference>
<proteinExistence type="predicted"/>
<dbReference type="SUPFAM" id="SSF55464">
    <property type="entry name" value="Origin of replication-binding domain, RBD-like"/>
    <property type="match status" value="1"/>
</dbReference>
<dbReference type="Gene3D" id="2.30.30.940">
    <property type="match status" value="1"/>
</dbReference>
<dbReference type="GO" id="GO:0043139">
    <property type="term" value="F:5'-3' DNA helicase activity"/>
    <property type="evidence" value="ECO:0007669"/>
    <property type="project" value="TreeGrafter"/>
</dbReference>
<dbReference type="Pfam" id="PF13604">
    <property type="entry name" value="AAA_30"/>
    <property type="match status" value="1"/>
</dbReference>